<dbReference type="AlphaFoldDB" id="A0A498KZI1"/>
<reference evidence="5 6" key="1">
    <citation type="submission" date="2019-01" db="EMBL/GenBank/DDBJ databases">
        <title>Halorientalis sp. F13-25 a new haloarchaeum isolated from hypersaline water.</title>
        <authorList>
            <person name="Ana D.-V."/>
            <person name="Cristina S.-P."/>
            <person name="Antonio V."/>
        </authorList>
    </citation>
    <scope>NUCLEOTIDE SEQUENCE [LARGE SCALE GENOMIC DNA]</scope>
    <source>
        <strain evidence="5 6">F13-25</strain>
    </source>
</reference>
<feature type="compositionally biased region" description="Gly residues" evidence="1">
    <location>
        <begin position="167"/>
        <end position="177"/>
    </location>
</feature>
<evidence type="ECO:0000313" key="6">
    <source>
        <dbReference type="Proteomes" id="UP000289691"/>
    </source>
</evidence>
<feature type="compositionally biased region" description="Basic and acidic residues" evidence="1">
    <location>
        <begin position="205"/>
        <end position="219"/>
    </location>
</feature>
<feature type="domain" description="DUF8073" evidence="2">
    <location>
        <begin position="288"/>
        <end position="347"/>
    </location>
</feature>
<protein>
    <submittedName>
        <fullName evidence="5">Uncharacterized protein</fullName>
    </submittedName>
</protein>
<accession>A0A498KZI1</accession>
<feature type="compositionally biased region" description="Low complexity" evidence="1">
    <location>
        <begin position="178"/>
        <end position="204"/>
    </location>
</feature>
<keyword evidence="6" id="KW-1185">Reference proteome</keyword>
<organism evidence="5 6">
    <name type="scientific">Halorientalis pallida</name>
    <dbReference type="NCBI Taxonomy" id="2479928"/>
    <lineage>
        <taxon>Archaea</taxon>
        <taxon>Methanobacteriati</taxon>
        <taxon>Methanobacteriota</taxon>
        <taxon>Stenosarchaea group</taxon>
        <taxon>Halobacteria</taxon>
        <taxon>Halobacteriales</taxon>
        <taxon>Haloarculaceae</taxon>
        <taxon>Halorientalis</taxon>
    </lineage>
</organism>
<evidence type="ECO:0000313" key="5">
    <source>
        <dbReference type="EMBL" id="RXK47960.1"/>
    </source>
</evidence>
<evidence type="ECO:0000259" key="4">
    <source>
        <dbReference type="Pfam" id="PF26272"/>
    </source>
</evidence>
<dbReference type="InterPro" id="IPR058810">
    <property type="entry name" value="DUF8073_C"/>
</dbReference>
<dbReference type="EMBL" id="RDFA01000005">
    <property type="protein sequence ID" value="RXK47960.1"/>
    <property type="molecule type" value="Genomic_DNA"/>
</dbReference>
<evidence type="ECO:0000259" key="3">
    <source>
        <dbReference type="Pfam" id="PF26271"/>
    </source>
</evidence>
<dbReference type="InterPro" id="IPR058809">
    <property type="entry name" value="DUF8073_M"/>
</dbReference>
<gene>
    <name evidence="5" type="ORF">EAF64_15110</name>
</gene>
<dbReference type="RefSeq" id="WP_129069812.1">
    <property type="nucleotide sequence ID" value="NZ_RDFA01000005.1"/>
</dbReference>
<feature type="compositionally biased region" description="Polar residues" evidence="1">
    <location>
        <begin position="99"/>
        <end position="108"/>
    </location>
</feature>
<feature type="region of interest" description="Disordered" evidence="1">
    <location>
        <begin position="150"/>
        <end position="253"/>
    </location>
</feature>
<dbReference type="Pfam" id="PF26272">
    <property type="entry name" value="DUF8073_N"/>
    <property type="match status" value="1"/>
</dbReference>
<name>A0A498KZI1_9EURY</name>
<dbReference type="InterPro" id="IPR058811">
    <property type="entry name" value="DUF8073_N"/>
</dbReference>
<dbReference type="Pfam" id="PF26271">
    <property type="entry name" value="DUF8073_M"/>
    <property type="match status" value="1"/>
</dbReference>
<dbReference type="Pfam" id="PF26270">
    <property type="entry name" value="DUF8073_C"/>
    <property type="match status" value="1"/>
</dbReference>
<comment type="caution">
    <text evidence="5">The sequence shown here is derived from an EMBL/GenBank/DDBJ whole genome shotgun (WGS) entry which is preliminary data.</text>
</comment>
<sequence>MAVSNAFEELSAVVARLEAANADVRAATVQESELGPGGELTAKLTVAVPLFAASSLGDGITVEAENADVQDQRVSVDLTVTVAVTDDDPATSLAGLVDQPNSATQSDRTPAYKDPDALATAYAECDTFPEMTTALGVDVTSETVRRHAIKYGIHDPDDSTPRAGQDGILGEGHGTETGGAVEEAEPGAVAGTTATGSGDSGTAEAPRKEDERSAADETTNRAGDAPANSSESSDHGGHASSRAAKPVLDSPLADRPVAEFLSKTSEEEHENTVVTDGLGISSDLTVGKLTTAINRSRTVHEAKQHLDMSRNNAHQLLQRLDLIQFVSHPLATDQIEVTPEEVVRRIDPERA</sequence>
<feature type="region of interest" description="Disordered" evidence="1">
    <location>
        <begin position="91"/>
        <end position="113"/>
    </location>
</feature>
<feature type="domain" description="DUF8073" evidence="4">
    <location>
        <begin position="4"/>
        <end position="106"/>
    </location>
</feature>
<evidence type="ECO:0000256" key="1">
    <source>
        <dbReference type="SAM" id="MobiDB-lite"/>
    </source>
</evidence>
<feature type="domain" description="DUF8073" evidence="3">
    <location>
        <begin position="112"/>
        <end position="152"/>
    </location>
</feature>
<dbReference type="OrthoDB" id="238089at2157"/>
<proteinExistence type="predicted"/>
<feature type="compositionally biased region" description="Polar residues" evidence="1">
    <location>
        <begin position="220"/>
        <end position="231"/>
    </location>
</feature>
<evidence type="ECO:0000259" key="2">
    <source>
        <dbReference type="Pfam" id="PF26270"/>
    </source>
</evidence>
<dbReference type="Proteomes" id="UP000289691">
    <property type="component" value="Unassembled WGS sequence"/>
</dbReference>